<dbReference type="InterPro" id="IPR029441">
    <property type="entry name" value="Cass2"/>
</dbReference>
<dbReference type="Pfam" id="PF14526">
    <property type="entry name" value="Cass2"/>
    <property type="match status" value="1"/>
</dbReference>
<feature type="domain" description="AraC effector-binding" evidence="1">
    <location>
        <begin position="1"/>
        <end position="152"/>
    </location>
</feature>
<name>A0A368WA15_9BACL</name>
<dbReference type="PANTHER" id="PTHR36444:SF2">
    <property type="entry name" value="TRANSCRIPTIONAL REGULATOR PROTEIN YOBU-RELATED"/>
    <property type="match status" value="1"/>
</dbReference>
<dbReference type="AlphaFoldDB" id="A0A368WA15"/>
<reference evidence="2 3" key="1">
    <citation type="submission" date="2018-07" db="EMBL/GenBank/DDBJ databases">
        <title>Genomic Encyclopedia of Type Strains, Phase III (KMG-III): the genomes of soil and plant-associated and newly described type strains.</title>
        <authorList>
            <person name="Whitman W."/>
        </authorList>
    </citation>
    <scope>NUCLEOTIDE SEQUENCE [LARGE SCALE GENOMIC DNA]</scope>
    <source>
        <strain evidence="2 3">CECT 7506</strain>
    </source>
</reference>
<proteinExistence type="predicted"/>
<evidence type="ECO:0000313" key="2">
    <source>
        <dbReference type="EMBL" id="RCW50376.1"/>
    </source>
</evidence>
<dbReference type="PANTHER" id="PTHR36444">
    <property type="entry name" value="TRANSCRIPTIONAL REGULATOR PROTEIN YOBU-RELATED"/>
    <property type="match status" value="1"/>
</dbReference>
<evidence type="ECO:0000313" key="3">
    <source>
        <dbReference type="Proteomes" id="UP000252415"/>
    </source>
</evidence>
<protein>
    <submittedName>
        <fullName evidence="2">Putative transcriptional regulator YdeE</fullName>
    </submittedName>
</protein>
<dbReference type="RefSeq" id="WP_114379200.1">
    <property type="nucleotide sequence ID" value="NZ_QPJD01000003.1"/>
</dbReference>
<dbReference type="InterPro" id="IPR010499">
    <property type="entry name" value="AraC_E-bd"/>
</dbReference>
<gene>
    <name evidence="2" type="ORF">DFP97_103397</name>
</gene>
<dbReference type="InterPro" id="IPR011256">
    <property type="entry name" value="Reg_factor_effector_dom_sf"/>
</dbReference>
<accession>A0A368WA15</accession>
<dbReference type="SMART" id="SM00871">
    <property type="entry name" value="AraC_E_bind"/>
    <property type="match status" value="1"/>
</dbReference>
<dbReference type="Proteomes" id="UP000252415">
    <property type="component" value="Unassembled WGS sequence"/>
</dbReference>
<dbReference type="OrthoDB" id="2734147at2"/>
<dbReference type="Gene3D" id="3.20.80.10">
    <property type="entry name" value="Regulatory factor, effector binding domain"/>
    <property type="match status" value="1"/>
</dbReference>
<keyword evidence="3" id="KW-1185">Reference proteome</keyword>
<sequence>MRVVQLESKKLVGIRVVCEGDQYVNEIPKAAKKLEEQVLKIKNVIDPNKMIGGFVVGDYLDEEDGYWVCVEVEEYDEIPAGMVTLTVPEQRYAVITHTGSNREIRNSYEALHHWINENGLERVLNAWHLEITKNWRIQESNSYEIDLYDTIK</sequence>
<dbReference type="EMBL" id="QPJD01000003">
    <property type="protein sequence ID" value="RCW50376.1"/>
    <property type="molecule type" value="Genomic_DNA"/>
</dbReference>
<dbReference type="SUPFAM" id="SSF55136">
    <property type="entry name" value="Probable bacterial effector-binding domain"/>
    <property type="match status" value="1"/>
</dbReference>
<comment type="caution">
    <text evidence="2">The sequence shown here is derived from an EMBL/GenBank/DDBJ whole genome shotgun (WGS) entry which is preliminary data.</text>
</comment>
<evidence type="ECO:0000259" key="1">
    <source>
        <dbReference type="SMART" id="SM00871"/>
    </source>
</evidence>
<dbReference type="InterPro" id="IPR053182">
    <property type="entry name" value="YobU-like_regulator"/>
</dbReference>
<organism evidence="2 3">
    <name type="scientific">Paenibacillus prosopidis</name>
    <dbReference type="NCBI Taxonomy" id="630520"/>
    <lineage>
        <taxon>Bacteria</taxon>
        <taxon>Bacillati</taxon>
        <taxon>Bacillota</taxon>
        <taxon>Bacilli</taxon>
        <taxon>Bacillales</taxon>
        <taxon>Paenibacillaceae</taxon>
        <taxon>Paenibacillus</taxon>
    </lineage>
</organism>